<evidence type="ECO:0000256" key="10">
    <source>
        <dbReference type="RuleBase" id="RU003915"/>
    </source>
</evidence>
<dbReference type="EC" id="5.2.1.8" evidence="10"/>
<protein>
    <recommendedName>
        <fullName evidence="10">Peptidyl-prolyl cis-trans isomerase</fullName>
        <ecNumber evidence="10">5.2.1.8</ecNumber>
    </recommendedName>
</protein>
<feature type="domain" description="PPIase FKBP-type" evidence="11">
    <location>
        <begin position="7"/>
        <end position="82"/>
    </location>
</feature>
<evidence type="ECO:0000259" key="11">
    <source>
        <dbReference type="PROSITE" id="PS50059"/>
    </source>
</evidence>
<dbReference type="GO" id="GO:0005737">
    <property type="term" value="C:cytoplasm"/>
    <property type="evidence" value="ECO:0007669"/>
    <property type="project" value="UniProtKB-SubCell"/>
</dbReference>
<proteinExistence type="inferred from homology"/>
<evidence type="ECO:0000256" key="4">
    <source>
        <dbReference type="ARBA" id="ARBA00022490"/>
    </source>
</evidence>
<dbReference type="InterPro" id="IPR046357">
    <property type="entry name" value="PPIase_dom_sf"/>
</dbReference>
<dbReference type="InterPro" id="IPR001179">
    <property type="entry name" value="PPIase_FKBP_dom"/>
</dbReference>
<dbReference type="PANTHER" id="PTHR47861">
    <property type="entry name" value="FKBP-TYPE PEPTIDYL-PROLYL CIS-TRANS ISOMERASE SLYD"/>
    <property type="match status" value="1"/>
</dbReference>
<evidence type="ECO:0000256" key="2">
    <source>
        <dbReference type="ARBA" id="ARBA00004496"/>
    </source>
</evidence>
<dbReference type="PROSITE" id="PS50059">
    <property type="entry name" value="FKBP_PPIASE"/>
    <property type="match status" value="1"/>
</dbReference>
<dbReference type="Gene3D" id="2.40.10.330">
    <property type="match status" value="1"/>
</dbReference>
<dbReference type="InterPro" id="IPR048261">
    <property type="entry name" value="SlpA/SlyD-like_ins_sf"/>
</dbReference>
<name>A0A3D8J0W0_9HELI</name>
<dbReference type="OrthoDB" id="9808891at2"/>
<evidence type="ECO:0000256" key="5">
    <source>
        <dbReference type="ARBA" id="ARBA00023110"/>
    </source>
</evidence>
<keyword evidence="6" id="KW-0143">Chaperone</keyword>
<evidence type="ECO:0000256" key="3">
    <source>
        <dbReference type="ARBA" id="ARBA00006577"/>
    </source>
</evidence>
<keyword evidence="13" id="KW-1185">Reference proteome</keyword>
<dbReference type="GO" id="GO:0042026">
    <property type="term" value="P:protein refolding"/>
    <property type="evidence" value="ECO:0007669"/>
    <property type="project" value="UniProtKB-ARBA"/>
</dbReference>
<organism evidence="12 13">
    <name type="scientific">Helicobacter brantae</name>
    <dbReference type="NCBI Taxonomy" id="375927"/>
    <lineage>
        <taxon>Bacteria</taxon>
        <taxon>Pseudomonadati</taxon>
        <taxon>Campylobacterota</taxon>
        <taxon>Epsilonproteobacteria</taxon>
        <taxon>Campylobacterales</taxon>
        <taxon>Helicobacteraceae</taxon>
        <taxon>Helicobacter</taxon>
    </lineage>
</organism>
<comment type="caution">
    <text evidence="12">The sequence shown here is derived from an EMBL/GenBank/DDBJ whole genome shotgun (WGS) entry which is preliminary data.</text>
</comment>
<dbReference type="SUPFAM" id="SSF54534">
    <property type="entry name" value="FKBP-like"/>
    <property type="match status" value="1"/>
</dbReference>
<comment type="similarity">
    <text evidence="3 10">Belongs to the FKBP-type PPIase family.</text>
</comment>
<evidence type="ECO:0000256" key="7">
    <source>
        <dbReference type="ARBA" id="ARBA00023235"/>
    </source>
</evidence>
<sequence length="185" mass="19860">MQKIENGKMVSIQYSVKNKDTQEVIDQNLDGEPLEFLAGNSQIIVGLEKALEGMSVGESKEVVVAPEEAYGEYRVDYLQEVPREQFEGIELKEGMTLFGHGEDGRSVQVIVKSFNDESVMIDYNHPLAGQTLIFDVKVLDVRDATEEDFMVANGGGCCGGHHGEGHHHGEGGCCGGGGGGCGCGH</sequence>
<keyword evidence="7 9" id="KW-0413">Isomerase</keyword>
<dbReference type="GO" id="GO:0003755">
    <property type="term" value="F:peptidyl-prolyl cis-trans isomerase activity"/>
    <property type="evidence" value="ECO:0007669"/>
    <property type="project" value="UniProtKB-UniRule"/>
</dbReference>
<dbReference type="PANTHER" id="PTHR47861:SF3">
    <property type="entry name" value="FKBP-TYPE PEPTIDYL-PROLYL CIS-TRANS ISOMERASE SLYD"/>
    <property type="match status" value="1"/>
</dbReference>
<evidence type="ECO:0000256" key="9">
    <source>
        <dbReference type="PROSITE-ProRule" id="PRU00277"/>
    </source>
</evidence>
<evidence type="ECO:0000256" key="6">
    <source>
        <dbReference type="ARBA" id="ARBA00023186"/>
    </source>
</evidence>
<reference evidence="12 13" key="1">
    <citation type="submission" date="2018-04" db="EMBL/GenBank/DDBJ databases">
        <title>Novel Campyloabacter and Helicobacter Species and Strains.</title>
        <authorList>
            <person name="Mannion A.J."/>
            <person name="Shen Z."/>
            <person name="Fox J.G."/>
        </authorList>
    </citation>
    <scope>NUCLEOTIDE SEQUENCE [LARGE SCALE GENOMIC DNA]</scope>
    <source>
        <strain evidence="12 13">MIT 04-9366</strain>
    </source>
</reference>
<keyword evidence="5 9" id="KW-0697">Rotamase</keyword>
<comment type="function">
    <text evidence="8">Also involved in hydrogenase metallocenter assembly, probably by participating in the nickel insertion step. This function in hydrogenase biosynthesis requires chaperone activity and the presence of the metal-binding domain, but not PPIase activity.</text>
</comment>
<dbReference type="Pfam" id="PF00254">
    <property type="entry name" value="FKBP_C"/>
    <property type="match status" value="1"/>
</dbReference>
<gene>
    <name evidence="12" type="ORF">CQA58_03435</name>
</gene>
<accession>A0A3D8J0W0</accession>
<dbReference type="Gene3D" id="3.10.50.40">
    <property type="match status" value="1"/>
</dbReference>
<dbReference type="AlphaFoldDB" id="A0A3D8J0W0"/>
<comment type="subcellular location">
    <subcellularLocation>
        <location evidence="2">Cytoplasm</location>
    </subcellularLocation>
</comment>
<evidence type="ECO:0000256" key="8">
    <source>
        <dbReference type="ARBA" id="ARBA00037071"/>
    </source>
</evidence>
<evidence type="ECO:0000313" key="13">
    <source>
        <dbReference type="Proteomes" id="UP000257045"/>
    </source>
</evidence>
<evidence type="ECO:0000313" key="12">
    <source>
        <dbReference type="EMBL" id="RDU71179.1"/>
    </source>
</evidence>
<comment type="catalytic activity">
    <reaction evidence="1 9 10">
        <text>[protein]-peptidylproline (omega=180) = [protein]-peptidylproline (omega=0)</text>
        <dbReference type="Rhea" id="RHEA:16237"/>
        <dbReference type="Rhea" id="RHEA-COMP:10747"/>
        <dbReference type="Rhea" id="RHEA-COMP:10748"/>
        <dbReference type="ChEBI" id="CHEBI:83833"/>
        <dbReference type="ChEBI" id="CHEBI:83834"/>
        <dbReference type="EC" id="5.2.1.8"/>
    </reaction>
</comment>
<keyword evidence="4" id="KW-0963">Cytoplasm</keyword>
<dbReference type="Proteomes" id="UP000257045">
    <property type="component" value="Unassembled WGS sequence"/>
</dbReference>
<dbReference type="RefSeq" id="WP_115569325.1">
    <property type="nucleotide sequence ID" value="NZ_NXLV01000004.1"/>
</dbReference>
<evidence type="ECO:0000256" key="1">
    <source>
        <dbReference type="ARBA" id="ARBA00000971"/>
    </source>
</evidence>
<dbReference type="EMBL" id="NXLV01000004">
    <property type="protein sequence ID" value="RDU71179.1"/>
    <property type="molecule type" value="Genomic_DNA"/>
</dbReference>